<keyword evidence="2" id="KW-1185">Reference proteome</keyword>
<proteinExistence type="predicted"/>
<gene>
    <name evidence="1" type="ORF">FQN60_011282</name>
</gene>
<reference evidence="1 2" key="1">
    <citation type="submission" date="2019-08" db="EMBL/GenBank/DDBJ databases">
        <title>A chromosome-level genome assembly, high-density linkage maps, and genome scans reveal the genomic architecture of hybrid incompatibilities underlying speciation via character displacement in darters (Percidae: Etheostominae).</title>
        <authorList>
            <person name="Moran R.L."/>
            <person name="Catchen J.M."/>
            <person name="Fuller R.C."/>
        </authorList>
    </citation>
    <scope>NUCLEOTIDE SEQUENCE [LARGE SCALE GENOMIC DNA]</scope>
    <source>
        <strain evidence="1">EspeVRDwgs_2016</strain>
        <tissue evidence="1">Muscle</tissue>
    </source>
</reference>
<sequence length="155" mass="16458">MDDDFDDALLWDGGGEWCVHNSRSVTSVFGAGLPRGGADLGSAAGSTWASVDTTLSVDEGGGLEDDGYADVQMPVGHVVVQHAGALLAADRAPEQAGGVNAHAEDQRWRDEAWSRRRVWTDSGLSWVHVIMMELTESGLPSTLTGLVQPAKQAER</sequence>
<evidence type="ECO:0000313" key="2">
    <source>
        <dbReference type="Proteomes" id="UP000327493"/>
    </source>
</evidence>
<comment type="caution">
    <text evidence="1">The sequence shown here is derived from an EMBL/GenBank/DDBJ whole genome shotgun (WGS) entry which is preliminary data.</text>
</comment>
<organism evidence="1 2">
    <name type="scientific">Etheostoma spectabile</name>
    <name type="common">orangethroat darter</name>
    <dbReference type="NCBI Taxonomy" id="54343"/>
    <lineage>
        <taxon>Eukaryota</taxon>
        <taxon>Metazoa</taxon>
        <taxon>Chordata</taxon>
        <taxon>Craniata</taxon>
        <taxon>Vertebrata</taxon>
        <taxon>Euteleostomi</taxon>
        <taxon>Actinopterygii</taxon>
        <taxon>Neopterygii</taxon>
        <taxon>Teleostei</taxon>
        <taxon>Neoteleostei</taxon>
        <taxon>Acanthomorphata</taxon>
        <taxon>Eupercaria</taxon>
        <taxon>Perciformes</taxon>
        <taxon>Percoidei</taxon>
        <taxon>Percidae</taxon>
        <taxon>Etheostomatinae</taxon>
        <taxon>Etheostoma</taxon>
    </lineage>
</organism>
<dbReference type="EMBL" id="VOFY01000001">
    <property type="protein sequence ID" value="KAA8595991.1"/>
    <property type="molecule type" value="Genomic_DNA"/>
</dbReference>
<dbReference type="Proteomes" id="UP000327493">
    <property type="component" value="Chromosome 1"/>
</dbReference>
<protein>
    <submittedName>
        <fullName evidence="1">Uncharacterized protein</fullName>
    </submittedName>
</protein>
<accession>A0A5J5DRS5</accession>
<name>A0A5J5DRS5_9PERO</name>
<evidence type="ECO:0000313" key="1">
    <source>
        <dbReference type="EMBL" id="KAA8595991.1"/>
    </source>
</evidence>
<dbReference type="AlphaFoldDB" id="A0A5J5DRS5"/>